<name>A0ABS3KN11_9PROT</name>
<dbReference type="PANTHER" id="PTHR30136">
    <property type="entry name" value="HELIX-TURN-HELIX TRANSCRIPTIONAL REGULATOR, ICLR FAMILY"/>
    <property type="match status" value="1"/>
</dbReference>
<dbReference type="PROSITE" id="PS51077">
    <property type="entry name" value="HTH_ICLR"/>
    <property type="match status" value="1"/>
</dbReference>
<protein>
    <submittedName>
        <fullName evidence="7">IclR family transcriptional regulator</fullName>
    </submittedName>
</protein>
<feature type="domain" description="IclR-ED" evidence="6">
    <location>
        <begin position="85"/>
        <end position="243"/>
    </location>
</feature>
<dbReference type="RefSeq" id="WP_207416260.1">
    <property type="nucleotide sequence ID" value="NZ_CP061177.1"/>
</dbReference>
<dbReference type="InterPro" id="IPR036390">
    <property type="entry name" value="WH_DNA-bd_sf"/>
</dbReference>
<keyword evidence="1" id="KW-0805">Transcription regulation</keyword>
<evidence type="ECO:0000313" key="7">
    <source>
        <dbReference type="EMBL" id="MBO1078825.1"/>
    </source>
</evidence>
<evidence type="ECO:0000259" key="6">
    <source>
        <dbReference type="PROSITE" id="PS51078"/>
    </source>
</evidence>
<organism evidence="7 8">
    <name type="scientific">Roseomonas haemaphysalidis</name>
    <dbReference type="NCBI Taxonomy" id="2768162"/>
    <lineage>
        <taxon>Bacteria</taxon>
        <taxon>Pseudomonadati</taxon>
        <taxon>Pseudomonadota</taxon>
        <taxon>Alphaproteobacteria</taxon>
        <taxon>Acetobacterales</taxon>
        <taxon>Roseomonadaceae</taxon>
        <taxon>Roseomonas</taxon>
    </lineage>
</organism>
<accession>A0ABS3KN11</accession>
<feature type="region of interest" description="Disordered" evidence="4">
    <location>
        <begin position="1"/>
        <end position="20"/>
    </location>
</feature>
<dbReference type="PROSITE" id="PS51078">
    <property type="entry name" value="ICLR_ED"/>
    <property type="match status" value="1"/>
</dbReference>
<evidence type="ECO:0000256" key="2">
    <source>
        <dbReference type="ARBA" id="ARBA00023125"/>
    </source>
</evidence>
<evidence type="ECO:0000256" key="4">
    <source>
        <dbReference type="SAM" id="MobiDB-lite"/>
    </source>
</evidence>
<dbReference type="Gene3D" id="3.30.450.40">
    <property type="match status" value="2"/>
</dbReference>
<dbReference type="Pfam" id="PF01614">
    <property type="entry name" value="IclR_C"/>
    <property type="match status" value="2"/>
</dbReference>
<dbReference type="EMBL" id="JACTNG010000003">
    <property type="protein sequence ID" value="MBO1078825.1"/>
    <property type="molecule type" value="Genomic_DNA"/>
</dbReference>
<dbReference type="InterPro" id="IPR050707">
    <property type="entry name" value="HTH_MetabolicPath_Reg"/>
</dbReference>
<keyword evidence="3" id="KW-0804">Transcription</keyword>
<gene>
    <name evidence="7" type="ORF">IAI61_07275</name>
</gene>
<feature type="domain" description="HTH iclR-type" evidence="5">
    <location>
        <begin position="23"/>
        <end position="84"/>
    </location>
</feature>
<evidence type="ECO:0000313" key="8">
    <source>
        <dbReference type="Proteomes" id="UP001518989"/>
    </source>
</evidence>
<sequence>MNDPTPRRRGRPRATDAAEAPRVEAVERALSLLETFADGRPRLSLAEMAQRAGLYPSTVLRLAASLAQFGYLRRDEDGMFRLGPAPLRLGALYQAGFNLAEVLRPALARLVERSGETAAFYVRDGEDRICLYRQHGPRPIRHHVEEGARLPVAVGASGRVLSAFGGGTTELDAAIRTAGVYLSRGERDPESAAVAAPVLGAGGRLVGALSVTGLLGRIDTPDSPALLRLVAEEAAAVSRMLGG</sequence>
<evidence type="ECO:0000256" key="3">
    <source>
        <dbReference type="ARBA" id="ARBA00023163"/>
    </source>
</evidence>
<dbReference type="InterPro" id="IPR036388">
    <property type="entry name" value="WH-like_DNA-bd_sf"/>
</dbReference>
<dbReference type="InterPro" id="IPR029016">
    <property type="entry name" value="GAF-like_dom_sf"/>
</dbReference>
<dbReference type="Gene3D" id="1.10.10.10">
    <property type="entry name" value="Winged helix-like DNA-binding domain superfamily/Winged helix DNA-binding domain"/>
    <property type="match status" value="1"/>
</dbReference>
<reference evidence="7 8" key="1">
    <citation type="submission" date="2020-09" db="EMBL/GenBank/DDBJ databases">
        <title>Roseomonas.</title>
        <authorList>
            <person name="Zhu W."/>
        </authorList>
    </citation>
    <scope>NUCLEOTIDE SEQUENCE [LARGE SCALE GENOMIC DNA]</scope>
    <source>
        <strain evidence="7 8">573</strain>
    </source>
</reference>
<dbReference type="SUPFAM" id="SSF46785">
    <property type="entry name" value="Winged helix' DNA-binding domain"/>
    <property type="match status" value="1"/>
</dbReference>
<evidence type="ECO:0000256" key="1">
    <source>
        <dbReference type="ARBA" id="ARBA00023015"/>
    </source>
</evidence>
<dbReference type="SMART" id="SM00346">
    <property type="entry name" value="HTH_ICLR"/>
    <property type="match status" value="1"/>
</dbReference>
<dbReference type="InterPro" id="IPR005471">
    <property type="entry name" value="Tscrpt_reg_IclR_N"/>
</dbReference>
<dbReference type="SUPFAM" id="SSF55781">
    <property type="entry name" value="GAF domain-like"/>
    <property type="match status" value="1"/>
</dbReference>
<evidence type="ECO:0000259" key="5">
    <source>
        <dbReference type="PROSITE" id="PS51077"/>
    </source>
</evidence>
<comment type="caution">
    <text evidence="7">The sequence shown here is derived from an EMBL/GenBank/DDBJ whole genome shotgun (WGS) entry which is preliminary data.</text>
</comment>
<dbReference type="Pfam" id="PF09339">
    <property type="entry name" value="HTH_IclR"/>
    <property type="match status" value="1"/>
</dbReference>
<dbReference type="PANTHER" id="PTHR30136:SF39">
    <property type="entry name" value="TRANSCRIPTIONAL REGULATORY PROTEIN"/>
    <property type="match status" value="1"/>
</dbReference>
<dbReference type="InterPro" id="IPR014757">
    <property type="entry name" value="Tscrpt_reg_IclR_C"/>
</dbReference>
<proteinExistence type="predicted"/>
<keyword evidence="2" id="KW-0238">DNA-binding</keyword>
<keyword evidence="8" id="KW-1185">Reference proteome</keyword>
<dbReference type="Proteomes" id="UP001518989">
    <property type="component" value="Unassembled WGS sequence"/>
</dbReference>